<protein>
    <submittedName>
        <fullName evidence="1">Uncharacterized protein</fullName>
    </submittedName>
</protein>
<gene>
    <name evidence="1" type="ORF">E2C01_057114</name>
</gene>
<comment type="caution">
    <text evidence="1">The sequence shown here is derived from an EMBL/GenBank/DDBJ whole genome shotgun (WGS) entry which is preliminary data.</text>
</comment>
<dbReference type="EMBL" id="VSRR010020331">
    <property type="protein sequence ID" value="MPC63021.1"/>
    <property type="molecule type" value="Genomic_DNA"/>
</dbReference>
<evidence type="ECO:0000313" key="2">
    <source>
        <dbReference type="Proteomes" id="UP000324222"/>
    </source>
</evidence>
<name>A0A5B7GS49_PORTR</name>
<reference evidence="1 2" key="1">
    <citation type="submission" date="2019-05" db="EMBL/GenBank/DDBJ databases">
        <title>Another draft genome of Portunus trituberculatus and its Hox gene families provides insights of decapod evolution.</title>
        <authorList>
            <person name="Jeong J.-H."/>
            <person name="Song I."/>
            <person name="Kim S."/>
            <person name="Choi T."/>
            <person name="Kim D."/>
            <person name="Ryu S."/>
            <person name="Kim W."/>
        </authorList>
    </citation>
    <scope>NUCLEOTIDE SEQUENCE [LARGE SCALE GENOMIC DNA]</scope>
    <source>
        <tissue evidence="1">Muscle</tissue>
    </source>
</reference>
<dbReference type="AlphaFoldDB" id="A0A5B7GS49"/>
<sequence length="112" mass="11804">MSPTVSSGVIAITHRLPSTVRRQRGAARPSWRGVTCAAPPGACRPKSSQVILNSLGFQGGKCGGSEGRQGPGLARLTITRVTGDAEDTQVTYLLEPGTRRRTCPPSITQPIH</sequence>
<organism evidence="1 2">
    <name type="scientific">Portunus trituberculatus</name>
    <name type="common">Swimming crab</name>
    <name type="synonym">Neptunus trituberculatus</name>
    <dbReference type="NCBI Taxonomy" id="210409"/>
    <lineage>
        <taxon>Eukaryota</taxon>
        <taxon>Metazoa</taxon>
        <taxon>Ecdysozoa</taxon>
        <taxon>Arthropoda</taxon>
        <taxon>Crustacea</taxon>
        <taxon>Multicrustacea</taxon>
        <taxon>Malacostraca</taxon>
        <taxon>Eumalacostraca</taxon>
        <taxon>Eucarida</taxon>
        <taxon>Decapoda</taxon>
        <taxon>Pleocyemata</taxon>
        <taxon>Brachyura</taxon>
        <taxon>Eubrachyura</taxon>
        <taxon>Portunoidea</taxon>
        <taxon>Portunidae</taxon>
        <taxon>Portuninae</taxon>
        <taxon>Portunus</taxon>
    </lineage>
</organism>
<dbReference type="Proteomes" id="UP000324222">
    <property type="component" value="Unassembled WGS sequence"/>
</dbReference>
<keyword evidence="2" id="KW-1185">Reference proteome</keyword>
<evidence type="ECO:0000313" key="1">
    <source>
        <dbReference type="EMBL" id="MPC63021.1"/>
    </source>
</evidence>
<proteinExistence type="predicted"/>
<accession>A0A5B7GS49</accession>